<feature type="transmembrane region" description="Helical" evidence="1">
    <location>
        <begin position="107"/>
        <end position="127"/>
    </location>
</feature>
<evidence type="ECO:0000313" key="3">
    <source>
        <dbReference type="Proteomes" id="UP000326702"/>
    </source>
</evidence>
<keyword evidence="1" id="KW-0812">Transmembrane</keyword>
<keyword evidence="1" id="KW-1133">Transmembrane helix</keyword>
<protein>
    <submittedName>
        <fullName evidence="2">Uncharacterized protein</fullName>
    </submittedName>
</protein>
<dbReference type="Proteomes" id="UP000326702">
    <property type="component" value="Chromosome"/>
</dbReference>
<keyword evidence="1" id="KW-0472">Membrane</keyword>
<reference evidence="2 3" key="1">
    <citation type="submission" date="2019-10" db="EMBL/GenBank/DDBJ databases">
        <title>Genome sequence of Luteimicrobium xylanilyticum HY-24.</title>
        <authorList>
            <person name="Kim D.Y."/>
            <person name="Park H.-Y."/>
        </authorList>
    </citation>
    <scope>NUCLEOTIDE SEQUENCE [LARGE SCALE GENOMIC DNA]</scope>
    <source>
        <strain evidence="2 3">HY-24</strain>
    </source>
</reference>
<dbReference type="EMBL" id="CP045529">
    <property type="protein sequence ID" value="QFU96651.1"/>
    <property type="molecule type" value="Genomic_DNA"/>
</dbReference>
<accession>A0A5P9Q5J6</accession>
<feature type="transmembrane region" description="Helical" evidence="1">
    <location>
        <begin position="139"/>
        <end position="158"/>
    </location>
</feature>
<dbReference type="OrthoDB" id="9990994at2"/>
<sequence length="185" mass="19844">MARTRTATYSPEQTARRAQLKTATIGLVAHLRSYDARAAMGRLTPDHGTAKVTLPGSRLRCDVDVTLVADAPRYTFEDPVTGDTVTADDVRAVQRALAPTPSPWPRVVVRALVVGLALAAVAALAIWPLEASKDFVGGHWAVLVVGVGAVVVGVVGGLELRRVLRRRRVERDGLERLGGSPARRR</sequence>
<organism evidence="2 3">
    <name type="scientific">Luteimicrobium xylanilyticum</name>
    <dbReference type="NCBI Taxonomy" id="1133546"/>
    <lineage>
        <taxon>Bacteria</taxon>
        <taxon>Bacillati</taxon>
        <taxon>Actinomycetota</taxon>
        <taxon>Actinomycetes</taxon>
        <taxon>Micrococcales</taxon>
        <taxon>Luteimicrobium</taxon>
    </lineage>
</organism>
<keyword evidence="3" id="KW-1185">Reference proteome</keyword>
<evidence type="ECO:0000256" key="1">
    <source>
        <dbReference type="SAM" id="Phobius"/>
    </source>
</evidence>
<dbReference type="KEGG" id="lxl:KDY119_00135"/>
<gene>
    <name evidence="2" type="ORF">KDY119_00135</name>
</gene>
<proteinExistence type="predicted"/>
<dbReference type="RefSeq" id="WP_036955107.1">
    <property type="nucleotide sequence ID" value="NZ_BAABIH010000019.1"/>
</dbReference>
<name>A0A5P9Q5J6_9MICO</name>
<dbReference type="AlphaFoldDB" id="A0A5P9Q5J6"/>
<evidence type="ECO:0000313" key="2">
    <source>
        <dbReference type="EMBL" id="QFU96651.1"/>
    </source>
</evidence>